<feature type="chain" id="PRO_5037137589" description="DUF3857 domain-containing protein" evidence="3">
    <location>
        <begin position="22"/>
        <end position="927"/>
    </location>
</feature>
<dbReference type="RefSeq" id="WP_066777832.1">
    <property type="nucleotide sequence ID" value="NZ_BMIP01000003.1"/>
</dbReference>
<dbReference type="SUPFAM" id="SSF48452">
    <property type="entry name" value="TPR-like"/>
    <property type="match status" value="2"/>
</dbReference>
<organism evidence="5 6">
    <name type="scientific">Croceicoccus mobilis</name>
    <dbReference type="NCBI Taxonomy" id="1703339"/>
    <lineage>
        <taxon>Bacteria</taxon>
        <taxon>Pseudomonadati</taxon>
        <taxon>Pseudomonadota</taxon>
        <taxon>Alphaproteobacteria</taxon>
        <taxon>Sphingomonadales</taxon>
        <taxon>Erythrobacteraceae</taxon>
        <taxon>Croceicoccus</taxon>
    </lineage>
</organism>
<dbReference type="AlphaFoldDB" id="A0A917DVA4"/>
<reference evidence="5" key="2">
    <citation type="submission" date="2020-09" db="EMBL/GenBank/DDBJ databases">
        <authorList>
            <person name="Sun Q."/>
            <person name="Zhou Y."/>
        </authorList>
    </citation>
    <scope>NUCLEOTIDE SEQUENCE</scope>
    <source>
        <strain evidence="5">CGMCC 1.15360</strain>
    </source>
</reference>
<evidence type="ECO:0000313" key="6">
    <source>
        <dbReference type="Proteomes" id="UP000612349"/>
    </source>
</evidence>
<feature type="domain" description="DUF3857" evidence="4">
    <location>
        <begin position="61"/>
        <end position="223"/>
    </location>
</feature>
<keyword evidence="3" id="KW-0732">Signal</keyword>
<evidence type="ECO:0000256" key="1">
    <source>
        <dbReference type="ARBA" id="ARBA00022737"/>
    </source>
</evidence>
<comment type="caution">
    <text evidence="5">The sequence shown here is derived from an EMBL/GenBank/DDBJ whole genome shotgun (WGS) entry which is preliminary data.</text>
</comment>
<dbReference type="OrthoDB" id="98874at2"/>
<sequence>MKFARYLALVPVMLAATPALAGEEVLYGPAPDWVDVTPTSEIDPDATGILNRLDRQQRIEDGTVTTYIDRAIKLSSAEALTQAGTSTATWMPERGDLTIHKVEIVRGDKVVDVLETGEEYTVLRREQQLENRTLDGILTATLAVPGLQIGDVLHIVFSQTVHDDTLQGGAQMSADLFSKPLEADFARNVISWPMDETVTWKANPEVPAPTEEDRGGYHYLTFDLPLPKREDLPAAAPSRFTRPLFVQAGTFASWQEVSSVFAPLYATDGTIAAGSPLAGEVARIAAASDDPVVRAAMATRLVQEQVSYLMNGMSGGNYTPQSPAKTWEMRFGDCKAKTLLLLSLLDGLGIEAEPLLINTRLSDALPELLPVPGSFDHVIVHAVIGGKDYWIDGTQTGARLANIADTPQFRYGLPIRDPGTGLMHIEPRLPASAVAAVDIELDERGGIDIPALVHLRAELSGQLGSNLGSMIGQVSDEQHDDLVERFAASMQQGLVVTDGDISFDAETGIATVDVSGLMTTPWEREGAGKKQALDMLGSADFQFDFDRARTAWRDIPVEQGYPTLFTTNVKILLSDEADPYRMRGLASMDQTVGGQRVVRDAALDGNVFTVKERIESLGGELAAGDIGPARTAAARIVNSTPYLLAPAKAARAWEYGRDGLKGRLAPYEAAYRAMAERDPDDSYPHEGLALFRQRTGNLPGALEEIDKAIAIDPTSENHNRRALILHNLGRHEESLAARQKAFELDPKPYLAMGLAQEMGETGQIDAALALLEANDDWGDSHEGFVQSKAEVMAYGDMAEDGLAEIEALIAESPGKSYLLNSSCWYRARHGVGRDDMMDVCNRAVEQVGSPAVLDSRSLAWLTVGEPAKALADADAALAISPDMVASRYVRGFAQRALGDDAGESDIDYIARTWPAMAEEYARFGFKP</sequence>
<accession>A0A917DVA4</accession>
<evidence type="ECO:0000256" key="2">
    <source>
        <dbReference type="ARBA" id="ARBA00022803"/>
    </source>
</evidence>
<feature type="signal peptide" evidence="3">
    <location>
        <begin position="1"/>
        <end position="21"/>
    </location>
</feature>
<dbReference type="InterPro" id="IPR019734">
    <property type="entry name" value="TPR_rpt"/>
</dbReference>
<evidence type="ECO:0000256" key="3">
    <source>
        <dbReference type="SAM" id="SignalP"/>
    </source>
</evidence>
<dbReference type="SMART" id="SM00028">
    <property type="entry name" value="TPR"/>
    <property type="match status" value="3"/>
</dbReference>
<dbReference type="PANTHER" id="PTHR44858:SF1">
    <property type="entry name" value="UDP-N-ACETYLGLUCOSAMINE--PEPTIDE N-ACETYLGLUCOSAMINYLTRANSFERASE SPINDLY-RELATED"/>
    <property type="match status" value="1"/>
</dbReference>
<keyword evidence="1" id="KW-0677">Repeat</keyword>
<dbReference type="PANTHER" id="PTHR44858">
    <property type="entry name" value="TETRATRICOPEPTIDE REPEAT PROTEIN 6"/>
    <property type="match status" value="1"/>
</dbReference>
<gene>
    <name evidence="5" type="ORF">GCM10010990_19600</name>
</gene>
<dbReference type="Gene3D" id="2.60.40.3140">
    <property type="match status" value="1"/>
</dbReference>
<dbReference type="Gene3D" id="3.10.620.30">
    <property type="match status" value="1"/>
</dbReference>
<dbReference type="InterPro" id="IPR024618">
    <property type="entry name" value="DUF3857"/>
</dbReference>
<dbReference type="EMBL" id="BMIP01000003">
    <property type="protein sequence ID" value="GGD70139.1"/>
    <property type="molecule type" value="Genomic_DNA"/>
</dbReference>
<keyword evidence="6" id="KW-1185">Reference proteome</keyword>
<dbReference type="SUPFAM" id="SSF54001">
    <property type="entry name" value="Cysteine proteinases"/>
    <property type="match status" value="1"/>
</dbReference>
<reference evidence="5" key="1">
    <citation type="journal article" date="2014" name="Int. J. Syst. Evol. Microbiol.">
        <title>Complete genome sequence of Corynebacterium casei LMG S-19264T (=DSM 44701T), isolated from a smear-ripened cheese.</title>
        <authorList>
            <consortium name="US DOE Joint Genome Institute (JGI-PGF)"/>
            <person name="Walter F."/>
            <person name="Albersmeier A."/>
            <person name="Kalinowski J."/>
            <person name="Ruckert C."/>
        </authorList>
    </citation>
    <scope>NUCLEOTIDE SEQUENCE</scope>
    <source>
        <strain evidence="5">CGMCC 1.15360</strain>
    </source>
</reference>
<dbReference type="GO" id="GO:0046813">
    <property type="term" value="P:receptor-mediated virion attachment to host cell"/>
    <property type="evidence" value="ECO:0007669"/>
    <property type="project" value="TreeGrafter"/>
</dbReference>
<proteinExistence type="predicted"/>
<keyword evidence="2" id="KW-0802">TPR repeat</keyword>
<dbReference type="InterPro" id="IPR011990">
    <property type="entry name" value="TPR-like_helical_dom_sf"/>
</dbReference>
<name>A0A917DVA4_9SPHN</name>
<evidence type="ECO:0000313" key="5">
    <source>
        <dbReference type="EMBL" id="GGD70139.1"/>
    </source>
</evidence>
<protein>
    <recommendedName>
        <fullName evidence="4">DUF3857 domain-containing protein</fullName>
    </recommendedName>
</protein>
<dbReference type="Gene3D" id="1.25.40.10">
    <property type="entry name" value="Tetratricopeptide repeat domain"/>
    <property type="match status" value="2"/>
</dbReference>
<evidence type="ECO:0000259" key="4">
    <source>
        <dbReference type="Pfam" id="PF12969"/>
    </source>
</evidence>
<dbReference type="Pfam" id="PF12969">
    <property type="entry name" value="DUF3857"/>
    <property type="match status" value="1"/>
</dbReference>
<dbReference type="Proteomes" id="UP000612349">
    <property type="component" value="Unassembled WGS sequence"/>
</dbReference>
<dbReference type="InterPro" id="IPR050498">
    <property type="entry name" value="Ycf3"/>
</dbReference>
<dbReference type="GO" id="GO:0009279">
    <property type="term" value="C:cell outer membrane"/>
    <property type="evidence" value="ECO:0007669"/>
    <property type="project" value="TreeGrafter"/>
</dbReference>
<dbReference type="InterPro" id="IPR038765">
    <property type="entry name" value="Papain-like_cys_pep_sf"/>
</dbReference>